<organism evidence="2 3">
    <name type="scientific">Paracoccus maritimus</name>
    <dbReference type="NCBI Taxonomy" id="2933292"/>
    <lineage>
        <taxon>Bacteria</taxon>
        <taxon>Pseudomonadati</taxon>
        <taxon>Pseudomonadota</taxon>
        <taxon>Alphaproteobacteria</taxon>
        <taxon>Rhodobacterales</taxon>
        <taxon>Paracoccaceae</taxon>
        <taxon>Paracoccus</taxon>
    </lineage>
</organism>
<proteinExistence type="predicted"/>
<feature type="transmembrane region" description="Helical" evidence="1">
    <location>
        <begin position="174"/>
        <end position="191"/>
    </location>
</feature>
<accession>A0ABT2KC09</accession>
<dbReference type="InterPro" id="IPR010331">
    <property type="entry name" value="ExoD"/>
</dbReference>
<reference evidence="2 3" key="1">
    <citation type="submission" date="2022-04" db="EMBL/GenBank/DDBJ databases">
        <title>Paracoccus sp. YLB-12 draft genome sequence.</title>
        <authorList>
            <person name="Yu L."/>
        </authorList>
    </citation>
    <scope>NUCLEOTIDE SEQUENCE [LARGE SCALE GENOMIC DNA]</scope>
    <source>
        <strain evidence="2 3">YLB-12</strain>
    </source>
</reference>
<feature type="transmembrane region" description="Helical" evidence="1">
    <location>
        <begin position="41"/>
        <end position="69"/>
    </location>
</feature>
<evidence type="ECO:0000256" key="1">
    <source>
        <dbReference type="SAM" id="Phobius"/>
    </source>
</evidence>
<dbReference type="Proteomes" id="UP001320702">
    <property type="component" value="Unassembled WGS sequence"/>
</dbReference>
<comment type="caution">
    <text evidence="2">The sequence shown here is derived from an EMBL/GenBank/DDBJ whole genome shotgun (WGS) entry which is preliminary data.</text>
</comment>
<gene>
    <name evidence="2" type="ORF">MU516_14550</name>
</gene>
<dbReference type="RefSeq" id="WP_260278010.1">
    <property type="nucleotide sequence ID" value="NZ_JANAVZ010000008.1"/>
</dbReference>
<dbReference type="PANTHER" id="PTHR41795">
    <property type="entry name" value="EXOPOLYSACCHARIDE SYNTHESIS PROTEIN"/>
    <property type="match status" value="1"/>
</dbReference>
<evidence type="ECO:0000313" key="2">
    <source>
        <dbReference type="EMBL" id="MCT4334083.1"/>
    </source>
</evidence>
<dbReference type="PIRSF" id="PIRSF033239">
    <property type="entry name" value="ExoD"/>
    <property type="match status" value="1"/>
</dbReference>
<dbReference type="EMBL" id="JANAVZ010000008">
    <property type="protein sequence ID" value="MCT4334083.1"/>
    <property type="molecule type" value="Genomic_DNA"/>
</dbReference>
<keyword evidence="1" id="KW-0472">Membrane</keyword>
<dbReference type="PANTHER" id="PTHR41795:SF1">
    <property type="entry name" value="EXOPOLYSACCHARIDE SYNTHESIS PROTEIN"/>
    <property type="match status" value="1"/>
</dbReference>
<keyword evidence="3" id="KW-1185">Reference proteome</keyword>
<feature type="transmembrane region" description="Helical" evidence="1">
    <location>
        <begin position="149"/>
        <end position="167"/>
    </location>
</feature>
<name>A0ABT2KC09_9RHOB</name>
<sequence>MAEHVSIVGLIERVENASGEKMTSVAQILRALGQNSFTPNLLIPALAVLSPLSGVPLVSTFCGCLITLVSAQMLLGRDHIWLPQALMARQIGTARLRQVGDFMKRPARWLDRVTRPRLQILSQPPFSLIARVICLCGGMLMPFLELVPFTSSIVGAVVALLAFGMLARDGVFTLVAFVAVLVLAGGLVWLLV</sequence>
<protein>
    <submittedName>
        <fullName evidence="2">Exopolysaccharide biosynthesis protein</fullName>
    </submittedName>
</protein>
<keyword evidence="1" id="KW-0812">Transmembrane</keyword>
<evidence type="ECO:0000313" key="3">
    <source>
        <dbReference type="Proteomes" id="UP001320702"/>
    </source>
</evidence>
<dbReference type="Pfam" id="PF06055">
    <property type="entry name" value="ExoD"/>
    <property type="match status" value="1"/>
</dbReference>
<keyword evidence="1" id="KW-1133">Transmembrane helix</keyword>